<organism evidence="9 10">
    <name type="scientific">Botrytis porri</name>
    <dbReference type="NCBI Taxonomy" id="87229"/>
    <lineage>
        <taxon>Eukaryota</taxon>
        <taxon>Fungi</taxon>
        <taxon>Dikarya</taxon>
        <taxon>Ascomycota</taxon>
        <taxon>Pezizomycotina</taxon>
        <taxon>Leotiomycetes</taxon>
        <taxon>Helotiales</taxon>
        <taxon>Sclerotiniaceae</taxon>
        <taxon>Botrytis</taxon>
    </lineage>
</organism>
<protein>
    <recommendedName>
        <fullName evidence="3">ribonuclease H</fullName>
        <ecNumber evidence="3">3.1.26.4</ecNumber>
    </recommendedName>
</protein>
<gene>
    <name evidence="9" type="ORF">BPOR_0660g00090</name>
</gene>
<keyword evidence="4" id="KW-0540">Nuclease</keyword>
<keyword evidence="7" id="KW-0378">Hydrolase</keyword>
<evidence type="ECO:0000313" key="10">
    <source>
        <dbReference type="Proteomes" id="UP000297280"/>
    </source>
</evidence>
<comment type="similarity">
    <text evidence="2">Belongs to the RNase H family.</text>
</comment>
<dbReference type="STRING" id="87229.A0A4Z1KDA3"/>
<evidence type="ECO:0000256" key="6">
    <source>
        <dbReference type="ARBA" id="ARBA00022759"/>
    </source>
</evidence>
<evidence type="ECO:0000256" key="7">
    <source>
        <dbReference type="ARBA" id="ARBA00022801"/>
    </source>
</evidence>
<evidence type="ECO:0000256" key="1">
    <source>
        <dbReference type="ARBA" id="ARBA00000077"/>
    </source>
</evidence>
<dbReference type="PANTHER" id="PTHR10642:SF26">
    <property type="entry name" value="RIBONUCLEASE H1"/>
    <property type="match status" value="1"/>
</dbReference>
<dbReference type="GO" id="GO:0003676">
    <property type="term" value="F:nucleic acid binding"/>
    <property type="evidence" value="ECO:0007669"/>
    <property type="project" value="InterPro"/>
</dbReference>
<dbReference type="PANTHER" id="PTHR10642">
    <property type="entry name" value="RIBONUCLEASE H1"/>
    <property type="match status" value="1"/>
</dbReference>
<dbReference type="Proteomes" id="UP000297280">
    <property type="component" value="Unassembled WGS sequence"/>
</dbReference>
<evidence type="ECO:0000256" key="2">
    <source>
        <dbReference type="ARBA" id="ARBA00005300"/>
    </source>
</evidence>
<dbReference type="PROSITE" id="PS50879">
    <property type="entry name" value="RNASE_H_1"/>
    <property type="match status" value="1"/>
</dbReference>
<dbReference type="Pfam" id="PF00075">
    <property type="entry name" value="RNase_H"/>
    <property type="match status" value="1"/>
</dbReference>
<accession>A0A4Z1KDA3</accession>
<dbReference type="GO" id="GO:0043137">
    <property type="term" value="P:DNA replication, removal of RNA primer"/>
    <property type="evidence" value="ECO:0007669"/>
    <property type="project" value="TreeGrafter"/>
</dbReference>
<dbReference type="InterPro" id="IPR012337">
    <property type="entry name" value="RNaseH-like_sf"/>
</dbReference>
<dbReference type="AlphaFoldDB" id="A0A4Z1KDA3"/>
<dbReference type="EC" id="3.1.26.4" evidence="3"/>
<proteinExistence type="inferred from homology"/>
<feature type="domain" description="RNase H type-1" evidence="8">
    <location>
        <begin position="65"/>
        <end position="227"/>
    </location>
</feature>
<sequence>MLEKYLLREARRDKERSVEEQQIFSRKFDLHQYFSPASRNTKRFIYYDHSTGISHVHDANEMTGDKKSLVLAVDGACPHNGSELAKTSSLGVFFGPHSPFNMYEKISRNDGVKHTNNYAELMAASFALHLIKNSSLFKEWRANHETGLTAIIMTDSSYVYDIFTTWIWKWRKNDFEGSNGPIANKELVQNIDKMIQILKNRNIEVRFWKVPREDNEEADRLANAVFANKSINIRGDIISRPCSLSSLYAPHSIQADNPLLEHFGLHHLKNKSFVPLIELILPLVLSGQDTQQIFLSLIGPNCDGGSFWLAWSFIRLALYLVLESKFHTAGEIIPGSWQPIETTRFECTAYSNSFPREFSTDRTTTMKRMKEEWLNLNEETVNSLFMIMERIKDTIRRAPMITMGPFVEATTGYADAIDTEH</sequence>
<dbReference type="InterPro" id="IPR050092">
    <property type="entry name" value="RNase_H"/>
</dbReference>
<comment type="catalytic activity">
    <reaction evidence="1">
        <text>Endonucleolytic cleavage to 5'-phosphomonoester.</text>
        <dbReference type="EC" id="3.1.26.4"/>
    </reaction>
</comment>
<evidence type="ECO:0000256" key="3">
    <source>
        <dbReference type="ARBA" id="ARBA00012180"/>
    </source>
</evidence>
<evidence type="ECO:0000256" key="5">
    <source>
        <dbReference type="ARBA" id="ARBA00022723"/>
    </source>
</evidence>
<dbReference type="GO" id="GO:0004523">
    <property type="term" value="F:RNA-DNA hybrid ribonuclease activity"/>
    <property type="evidence" value="ECO:0007669"/>
    <property type="project" value="UniProtKB-EC"/>
</dbReference>
<dbReference type="InterPro" id="IPR002156">
    <property type="entry name" value="RNaseH_domain"/>
</dbReference>
<keyword evidence="10" id="KW-1185">Reference proteome</keyword>
<keyword evidence="6" id="KW-0255">Endonuclease</keyword>
<dbReference type="SUPFAM" id="SSF53098">
    <property type="entry name" value="Ribonuclease H-like"/>
    <property type="match status" value="1"/>
</dbReference>
<dbReference type="EMBL" id="PQXO01000659">
    <property type="protein sequence ID" value="TGO83356.1"/>
    <property type="molecule type" value="Genomic_DNA"/>
</dbReference>
<name>A0A4Z1KDA3_9HELO</name>
<dbReference type="Gene3D" id="3.30.420.10">
    <property type="entry name" value="Ribonuclease H-like superfamily/Ribonuclease H"/>
    <property type="match status" value="1"/>
</dbReference>
<keyword evidence="5" id="KW-0479">Metal-binding</keyword>
<dbReference type="GO" id="GO:0046872">
    <property type="term" value="F:metal ion binding"/>
    <property type="evidence" value="ECO:0007669"/>
    <property type="project" value="UniProtKB-KW"/>
</dbReference>
<comment type="caution">
    <text evidence="9">The sequence shown here is derived from an EMBL/GenBank/DDBJ whole genome shotgun (WGS) entry which is preliminary data.</text>
</comment>
<dbReference type="CDD" id="cd13934">
    <property type="entry name" value="RNase_H_Dikarya_like"/>
    <property type="match status" value="1"/>
</dbReference>
<evidence type="ECO:0000256" key="4">
    <source>
        <dbReference type="ARBA" id="ARBA00022722"/>
    </source>
</evidence>
<evidence type="ECO:0000259" key="8">
    <source>
        <dbReference type="PROSITE" id="PS50879"/>
    </source>
</evidence>
<evidence type="ECO:0000313" key="9">
    <source>
        <dbReference type="EMBL" id="TGO83356.1"/>
    </source>
</evidence>
<dbReference type="InterPro" id="IPR036397">
    <property type="entry name" value="RNaseH_sf"/>
</dbReference>
<reference evidence="9 10" key="1">
    <citation type="submission" date="2017-12" db="EMBL/GenBank/DDBJ databases">
        <title>Comparative genomics of Botrytis spp.</title>
        <authorList>
            <person name="Valero-Jimenez C.A."/>
            <person name="Tapia P."/>
            <person name="Veloso J."/>
            <person name="Silva-Moreno E."/>
            <person name="Staats M."/>
            <person name="Valdes J.H."/>
            <person name="Van Kan J.A.L."/>
        </authorList>
    </citation>
    <scope>NUCLEOTIDE SEQUENCE [LARGE SCALE GENOMIC DNA]</scope>
    <source>
        <strain evidence="9 10">MUCL3349</strain>
    </source>
</reference>